<evidence type="ECO:0000313" key="5">
    <source>
        <dbReference type="Proteomes" id="UP001596620"/>
    </source>
</evidence>
<sequence>MKLYLDPGHGGSDAGAHGNGMNEKTFNLDVARKIRSILTSHYPDAHVRMSRSDDTTKSLTERTDEANDWGADYFLSIHANSFNGSADGYEDYIHSSLTDSSTTAAHQNTMHENLLKVNQLQDRGTKKSNFHVLRESTMPALLTENGFIDNPEDAALMKDSAWRQTVAQGHVNGLAAIFNLKQTKKTKTFYKIIAGSFRSQSNAKKRADHLKSNGLEAYIAAVTISGETWHRVQAGAFAKWQNAEKYLQVVKANDVSDAYIIKETS</sequence>
<evidence type="ECO:0000259" key="3">
    <source>
        <dbReference type="PROSITE" id="PS51724"/>
    </source>
</evidence>
<proteinExistence type="predicted"/>
<dbReference type="RefSeq" id="WP_382357668.1">
    <property type="nucleotide sequence ID" value="NZ_JBHTGR010000005.1"/>
</dbReference>
<dbReference type="InterPro" id="IPR036680">
    <property type="entry name" value="SPOR-like_sf"/>
</dbReference>
<dbReference type="InterPro" id="IPR050695">
    <property type="entry name" value="N-acetylmuramoyl_amidase_3"/>
</dbReference>
<feature type="domain" description="SPOR" evidence="3">
    <location>
        <begin position="184"/>
        <end position="263"/>
    </location>
</feature>
<dbReference type="PANTHER" id="PTHR30404:SF0">
    <property type="entry name" value="N-ACETYLMURAMOYL-L-ALANINE AMIDASE AMIC"/>
    <property type="match status" value="1"/>
</dbReference>
<reference evidence="5" key="1">
    <citation type="journal article" date="2019" name="Int. J. Syst. Evol. Microbiol.">
        <title>The Global Catalogue of Microorganisms (GCM) 10K type strain sequencing project: providing services to taxonomists for standard genome sequencing and annotation.</title>
        <authorList>
            <consortium name="The Broad Institute Genomics Platform"/>
            <consortium name="The Broad Institute Genome Sequencing Center for Infectious Disease"/>
            <person name="Wu L."/>
            <person name="Ma J."/>
        </authorList>
    </citation>
    <scope>NUCLEOTIDE SEQUENCE [LARGE SCALE GENOMIC DNA]</scope>
    <source>
        <strain evidence="5">JCM 30234</strain>
    </source>
</reference>
<accession>A0ABW2UUF0</accession>
<dbReference type="EC" id="3.5.1.28" evidence="4"/>
<dbReference type="InterPro" id="IPR007730">
    <property type="entry name" value="SPOR-like_dom"/>
</dbReference>
<gene>
    <name evidence="4" type="ORF">ACFQU8_02880</name>
</gene>
<dbReference type="CDD" id="cd02696">
    <property type="entry name" value="MurNAc-LAA"/>
    <property type="match status" value="1"/>
</dbReference>
<dbReference type="Pfam" id="PF01520">
    <property type="entry name" value="Amidase_3"/>
    <property type="match status" value="1"/>
</dbReference>
<dbReference type="SMART" id="SM00646">
    <property type="entry name" value="Ami_3"/>
    <property type="match status" value="1"/>
</dbReference>
<name>A0ABW2UUF0_9BACI</name>
<dbReference type="SUPFAM" id="SSF110997">
    <property type="entry name" value="Sporulation related repeat"/>
    <property type="match status" value="1"/>
</dbReference>
<keyword evidence="1 4" id="KW-0378">Hydrolase</keyword>
<protein>
    <submittedName>
        <fullName evidence="4">N-acetylmuramoyl-L-alanine amidase</fullName>
        <ecNumber evidence="4">3.5.1.28</ecNumber>
    </submittedName>
</protein>
<dbReference type="Pfam" id="PF05036">
    <property type="entry name" value="SPOR"/>
    <property type="match status" value="1"/>
</dbReference>
<dbReference type="SUPFAM" id="SSF53187">
    <property type="entry name" value="Zn-dependent exopeptidases"/>
    <property type="match status" value="1"/>
</dbReference>
<keyword evidence="5" id="KW-1185">Reference proteome</keyword>
<dbReference type="InterPro" id="IPR002508">
    <property type="entry name" value="MurNAc-LAA_cat"/>
</dbReference>
<dbReference type="PROSITE" id="PS51724">
    <property type="entry name" value="SPOR"/>
    <property type="match status" value="1"/>
</dbReference>
<dbReference type="Gene3D" id="3.40.630.40">
    <property type="entry name" value="Zn-dependent exopeptidases"/>
    <property type="match status" value="1"/>
</dbReference>
<evidence type="ECO:0000313" key="4">
    <source>
        <dbReference type="EMBL" id="MFC7746184.1"/>
    </source>
</evidence>
<feature type="region of interest" description="Disordered" evidence="2">
    <location>
        <begin position="1"/>
        <end position="21"/>
    </location>
</feature>
<dbReference type="EMBL" id="JBHTGR010000005">
    <property type="protein sequence ID" value="MFC7746184.1"/>
    <property type="molecule type" value="Genomic_DNA"/>
</dbReference>
<dbReference type="GO" id="GO:0008745">
    <property type="term" value="F:N-acetylmuramoyl-L-alanine amidase activity"/>
    <property type="evidence" value="ECO:0007669"/>
    <property type="project" value="UniProtKB-EC"/>
</dbReference>
<comment type="caution">
    <text evidence="4">The sequence shown here is derived from an EMBL/GenBank/DDBJ whole genome shotgun (WGS) entry which is preliminary data.</text>
</comment>
<evidence type="ECO:0000256" key="2">
    <source>
        <dbReference type="SAM" id="MobiDB-lite"/>
    </source>
</evidence>
<dbReference type="PANTHER" id="PTHR30404">
    <property type="entry name" value="N-ACETYLMURAMOYL-L-ALANINE AMIDASE"/>
    <property type="match status" value="1"/>
</dbReference>
<organism evidence="4 5">
    <name type="scientific">Lentibacillus kimchii</name>
    <dbReference type="NCBI Taxonomy" id="1542911"/>
    <lineage>
        <taxon>Bacteria</taxon>
        <taxon>Bacillati</taxon>
        <taxon>Bacillota</taxon>
        <taxon>Bacilli</taxon>
        <taxon>Bacillales</taxon>
        <taxon>Bacillaceae</taxon>
        <taxon>Lentibacillus</taxon>
    </lineage>
</organism>
<dbReference type="Gene3D" id="3.30.70.1070">
    <property type="entry name" value="Sporulation related repeat"/>
    <property type="match status" value="1"/>
</dbReference>
<evidence type="ECO:0000256" key="1">
    <source>
        <dbReference type="ARBA" id="ARBA00022801"/>
    </source>
</evidence>
<dbReference type="Proteomes" id="UP001596620">
    <property type="component" value="Unassembled WGS sequence"/>
</dbReference>